<keyword evidence="4 8" id="KW-0653">Protein transport</keyword>
<dbReference type="Proteomes" id="UP000709959">
    <property type="component" value="Unassembled WGS sequence"/>
</dbReference>
<keyword evidence="3 8" id="KW-0812">Transmembrane</keyword>
<dbReference type="NCBIfam" id="TIGR00964">
    <property type="entry name" value="secE_bact"/>
    <property type="match status" value="1"/>
</dbReference>
<dbReference type="InterPro" id="IPR005807">
    <property type="entry name" value="SecE_bac"/>
</dbReference>
<dbReference type="EMBL" id="JADKCH010000012">
    <property type="protein sequence ID" value="MBK8573128.1"/>
    <property type="molecule type" value="Genomic_DNA"/>
</dbReference>
<gene>
    <name evidence="8 9" type="primary">secE</name>
    <name evidence="9" type="ORF">IPN91_10865</name>
</gene>
<dbReference type="GO" id="GO:0008320">
    <property type="term" value="F:protein transmembrane transporter activity"/>
    <property type="evidence" value="ECO:0007669"/>
    <property type="project" value="UniProtKB-UniRule"/>
</dbReference>
<evidence type="ECO:0000256" key="8">
    <source>
        <dbReference type="HAMAP-Rule" id="MF_00422"/>
    </source>
</evidence>
<comment type="caution">
    <text evidence="9">The sequence shown here is derived from an EMBL/GenBank/DDBJ whole genome shotgun (WGS) entry which is preliminary data.</text>
</comment>
<keyword evidence="5 8" id="KW-1133">Transmembrane helix</keyword>
<evidence type="ECO:0000256" key="2">
    <source>
        <dbReference type="ARBA" id="ARBA00022448"/>
    </source>
</evidence>
<comment type="function">
    <text evidence="8">Essential subunit of the Sec protein translocation channel SecYEG. Clamps together the 2 halves of SecY. May contact the channel plug during translocation.</text>
</comment>
<name>A0A936F3B3_9BACT</name>
<dbReference type="GO" id="GO:0043952">
    <property type="term" value="P:protein transport by the Sec complex"/>
    <property type="evidence" value="ECO:0007669"/>
    <property type="project" value="UniProtKB-UniRule"/>
</dbReference>
<dbReference type="InterPro" id="IPR038379">
    <property type="entry name" value="SecE_sf"/>
</dbReference>
<dbReference type="AlphaFoldDB" id="A0A936F3B3"/>
<evidence type="ECO:0000313" key="10">
    <source>
        <dbReference type="Proteomes" id="UP000709959"/>
    </source>
</evidence>
<evidence type="ECO:0000256" key="1">
    <source>
        <dbReference type="ARBA" id="ARBA00004370"/>
    </source>
</evidence>
<feature type="transmembrane region" description="Helical" evidence="8">
    <location>
        <begin position="31"/>
        <end position="52"/>
    </location>
</feature>
<keyword evidence="6 8" id="KW-0811">Translocation</keyword>
<dbReference type="InterPro" id="IPR001901">
    <property type="entry name" value="Translocase_SecE/Sec61-g"/>
</dbReference>
<dbReference type="GO" id="GO:0006605">
    <property type="term" value="P:protein targeting"/>
    <property type="evidence" value="ECO:0007669"/>
    <property type="project" value="UniProtKB-UniRule"/>
</dbReference>
<evidence type="ECO:0000256" key="5">
    <source>
        <dbReference type="ARBA" id="ARBA00022989"/>
    </source>
</evidence>
<dbReference type="GO" id="GO:0065002">
    <property type="term" value="P:intracellular protein transmembrane transport"/>
    <property type="evidence" value="ECO:0007669"/>
    <property type="project" value="UniProtKB-UniRule"/>
</dbReference>
<protein>
    <recommendedName>
        <fullName evidence="8">Protein translocase subunit SecE</fullName>
    </recommendedName>
</protein>
<dbReference type="HAMAP" id="MF_00422">
    <property type="entry name" value="SecE"/>
    <property type="match status" value="1"/>
</dbReference>
<dbReference type="GO" id="GO:0009306">
    <property type="term" value="P:protein secretion"/>
    <property type="evidence" value="ECO:0007669"/>
    <property type="project" value="UniProtKB-UniRule"/>
</dbReference>
<reference evidence="9 10" key="1">
    <citation type="submission" date="2020-10" db="EMBL/GenBank/DDBJ databases">
        <title>Connecting structure to function with the recovery of over 1000 high-quality activated sludge metagenome-assembled genomes encoding full-length rRNA genes using long-read sequencing.</title>
        <authorList>
            <person name="Singleton C.M."/>
            <person name="Petriglieri F."/>
            <person name="Kristensen J.M."/>
            <person name="Kirkegaard R.H."/>
            <person name="Michaelsen T.Y."/>
            <person name="Andersen M.H."/>
            <person name="Karst S.M."/>
            <person name="Dueholm M.S."/>
            <person name="Nielsen P.H."/>
            <person name="Albertsen M."/>
        </authorList>
    </citation>
    <scope>NUCLEOTIDE SEQUENCE [LARGE SCALE GENOMIC DNA]</scope>
    <source>
        <strain evidence="9">OdNE_18-Q3-R46-58_MAXAC.008</strain>
    </source>
</reference>
<sequence length="64" mass="7431">MIGAIKQQAKDLFAELDRVDWPTKEKVMTSAWTVVIVSVFVGIYLWSVDWVLSKGFAYFFLKTR</sequence>
<organism evidence="9 10">
    <name type="scientific">Candidatus Geothrix odensensis</name>
    <dbReference type="NCBI Taxonomy" id="2954440"/>
    <lineage>
        <taxon>Bacteria</taxon>
        <taxon>Pseudomonadati</taxon>
        <taxon>Acidobacteriota</taxon>
        <taxon>Holophagae</taxon>
        <taxon>Holophagales</taxon>
        <taxon>Holophagaceae</taxon>
        <taxon>Geothrix</taxon>
    </lineage>
</organism>
<comment type="subunit">
    <text evidence="8">Component of the Sec protein translocase complex. Heterotrimer consisting of SecY, SecE and SecG subunits. The heterotrimers can form oligomers, although 1 heterotrimer is thought to be able to translocate proteins. Interacts with the ribosome. Interacts with SecDF, and other proteins may be involved. Interacts with SecA.</text>
</comment>
<comment type="similarity">
    <text evidence="8">Belongs to the SecE/SEC61-gamma family.</text>
</comment>
<comment type="subcellular location">
    <subcellularLocation>
        <location evidence="8">Cell membrane</location>
        <topology evidence="8">Single-pass membrane protein</topology>
    </subcellularLocation>
    <subcellularLocation>
        <location evidence="1">Membrane</location>
    </subcellularLocation>
</comment>
<evidence type="ECO:0000256" key="3">
    <source>
        <dbReference type="ARBA" id="ARBA00022692"/>
    </source>
</evidence>
<evidence type="ECO:0000256" key="7">
    <source>
        <dbReference type="ARBA" id="ARBA00023136"/>
    </source>
</evidence>
<keyword evidence="7 8" id="KW-0472">Membrane</keyword>
<evidence type="ECO:0000256" key="4">
    <source>
        <dbReference type="ARBA" id="ARBA00022927"/>
    </source>
</evidence>
<dbReference type="Gene3D" id="1.20.5.1030">
    <property type="entry name" value="Preprotein translocase secy subunit"/>
    <property type="match status" value="1"/>
</dbReference>
<accession>A0A936F3B3</accession>
<evidence type="ECO:0000313" key="9">
    <source>
        <dbReference type="EMBL" id="MBK8573128.1"/>
    </source>
</evidence>
<evidence type="ECO:0000256" key="6">
    <source>
        <dbReference type="ARBA" id="ARBA00023010"/>
    </source>
</evidence>
<dbReference type="GO" id="GO:0005886">
    <property type="term" value="C:plasma membrane"/>
    <property type="evidence" value="ECO:0007669"/>
    <property type="project" value="UniProtKB-SubCell"/>
</dbReference>
<keyword evidence="2 8" id="KW-0813">Transport</keyword>
<keyword evidence="8" id="KW-1003">Cell membrane</keyword>
<proteinExistence type="inferred from homology"/>
<dbReference type="Pfam" id="PF00584">
    <property type="entry name" value="SecE"/>
    <property type="match status" value="1"/>
</dbReference>